<comment type="subcellular location">
    <subcellularLocation>
        <location evidence="1">Secreted</location>
    </subcellularLocation>
</comment>
<feature type="domain" description="Lipase-like C-terminal" evidence="6">
    <location>
        <begin position="22"/>
        <end position="392"/>
    </location>
</feature>
<keyword evidence="5" id="KW-0443">Lipid metabolism</keyword>
<dbReference type="AlphaFoldDB" id="A0A381Y7R1"/>
<gene>
    <name evidence="7" type="ORF">METZ01_LOCUS125377</name>
</gene>
<proteinExistence type="predicted"/>
<keyword evidence="3" id="KW-0732">Signal</keyword>
<reference evidence="7" key="1">
    <citation type="submission" date="2018-05" db="EMBL/GenBank/DDBJ databases">
        <authorList>
            <person name="Lanie J.A."/>
            <person name="Ng W.-L."/>
            <person name="Kazmierczak K.M."/>
            <person name="Andrzejewski T.M."/>
            <person name="Davidsen T.M."/>
            <person name="Wayne K.J."/>
            <person name="Tettelin H."/>
            <person name="Glass J.I."/>
            <person name="Rusch D."/>
            <person name="Podicherti R."/>
            <person name="Tsui H.-C.T."/>
            <person name="Winkler M.E."/>
        </authorList>
    </citation>
    <scope>NUCLEOTIDE SEQUENCE</scope>
</reference>
<protein>
    <recommendedName>
        <fullName evidence="6">Lipase-like C-terminal domain-containing protein</fullName>
    </recommendedName>
</protein>
<dbReference type="GO" id="GO:0006629">
    <property type="term" value="P:lipid metabolic process"/>
    <property type="evidence" value="ECO:0007669"/>
    <property type="project" value="UniProtKB-KW"/>
</dbReference>
<dbReference type="Gene3D" id="3.40.50.1820">
    <property type="entry name" value="alpha/beta hydrolase"/>
    <property type="match status" value="1"/>
</dbReference>
<dbReference type="EMBL" id="UINC01017480">
    <property type="protein sequence ID" value="SVA72523.1"/>
    <property type="molecule type" value="Genomic_DNA"/>
</dbReference>
<keyword evidence="4" id="KW-0378">Hydrolase</keyword>
<sequence>MKQVRTVLFFYLILLSGVCAANKNPIVLIHGFLGWGREEISDTYYWGGQHDIEQYLRNKGYRVISVSIGPISSSYDCAIETFYQVKGGQVDYGQEHSTKYGLDQRPEGKKYKGLYPEWDQNHPVHLMGYSFGGITSRMLLYLLNNMFVDDATGSPDESMLLGSSLPGWVKSITSLSTPHNGATISNIVTDILPFTDNLLPVANMISSNYYDFDLDHWGISKKEKESWPLYLIRLKNHTAWATKNNVGWDSSIQGAKELNDILIIDTTVHYFSYATTASVPDPVTGFHVPDKHLSWTNYPLCWFMGRNFVDMGNGKSTDSTWFENDGTVNTVSMMRPFTGDNGPEPMKVFSSSKPIEAGVWHFMGKYHQDHKNFIGFFLDDEKMVNAMMARFENHARILYSLP</sequence>
<dbReference type="PANTHER" id="PTHR34043:SF3">
    <property type="entry name" value="ALPHA_BETA-HYDROLASES SUPERFAMILY PROTEIN"/>
    <property type="match status" value="1"/>
</dbReference>
<dbReference type="InterPro" id="IPR029058">
    <property type="entry name" value="AB_hydrolase_fold"/>
</dbReference>
<evidence type="ECO:0000259" key="6">
    <source>
        <dbReference type="Pfam" id="PF24708"/>
    </source>
</evidence>
<dbReference type="PANTHER" id="PTHR34043">
    <property type="entry name" value="ALPHA/BETA-HYDROLASES SUPERFAMILY PROTEIN"/>
    <property type="match status" value="1"/>
</dbReference>
<organism evidence="7">
    <name type="scientific">marine metagenome</name>
    <dbReference type="NCBI Taxonomy" id="408172"/>
    <lineage>
        <taxon>unclassified sequences</taxon>
        <taxon>metagenomes</taxon>
        <taxon>ecological metagenomes</taxon>
    </lineage>
</organism>
<evidence type="ECO:0000256" key="1">
    <source>
        <dbReference type="ARBA" id="ARBA00004613"/>
    </source>
</evidence>
<keyword evidence="2" id="KW-0964">Secreted</keyword>
<name>A0A381Y7R1_9ZZZZ</name>
<evidence type="ECO:0000256" key="3">
    <source>
        <dbReference type="ARBA" id="ARBA00022729"/>
    </source>
</evidence>
<evidence type="ECO:0000313" key="7">
    <source>
        <dbReference type="EMBL" id="SVA72523.1"/>
    </source>
</evidence>
<evidence type="ECO:0000256" key="5">
    <source>
        <dbReference type="ARBA" id="ARBA00023098"/>
    </source>
</evidence>
<dbReference type="InterPro" id="IPR056304">
    <property type="entry name" value="Lip-like_C"/>
</dbReference>
<accession>A0A381Y7R1</accession>
<dbReference type="GO" id="GO:0016787">
    <property type="term" value="F:hydrolase activity"/>
    <property type="evidence" value="ECO:0007669"/>
    <property type="project" value="UniProtKB-KW"/>
</dbReference>
<evidence type="ECO:0000256" key="4">
    <source>
        <dbReference type="ARBA" id="ARBA00022801"/>
    </source>
</evidence>
<evidence type="ECO:0000256" key="2">
    <source>
        <dbReference type="ARBA" id="ARBA00022525"/>
    </source>
</evidence>
<dbReference type="GO" id="GO:0005576">
    <property type="term" value="C:extracellular region"/>
    <property type="evidence" value="ECO:0007669"/>
    <property type="project" value="UniProtKB-SubCell"/>
</dbReference>
<dbReference type="SUPFAM" id="SSF53474">
    <property type="entry name" value="alpha/beta-Hydrolases"/>
    <property type="match status" value="1"/>
</dbReference>
<dbReference type="Pfam" id="PF24708">
    <property type="entry name" value="Lip_C"/>
    <property type="match status" value="1"/>
</dbReference>